<dbReference type="NCBIfam" id="TIGR00636">
    <property type="entry name" value="PduO_Nterm"/>
    <property type="match status" value="1"/>
</dbReference>
<keyword evidence="1" id="KW-0808">Transferase</keyword>
<gene>
    <name evidence="5" type="ORF">METZ01_LOCUS202578</name>
</gene>
<evidence type="ECO:0000256" key="2">
    <source>
        <dbReference type="ARBA" id="ARBA00022741"/>
    </source>
</evidence>
<dbReference type="Gene3D" id="1.20.1200.10">
    <property type="entry name" value="Cobalamin adenosyltransferase-like"/>
    <property type="match status" value="1"/>
</dbReference>
<dbReference type="GO" id="GO:0005524">
    <property type="term" value="F:ATP binding"/>
    <property type="evidence" value="ECO:0007669"/>
    <property type="project" value="UniProtKB-KW"/>
</dbReference>
<dbReference type="PANTHER" id="PTHR12213">
    <property type="entry name" value="CORRINOID ADENOSYLTRANSFERASE"/>
    <property type="match status" value="1"/>
</dbReference>
<dbReference type="EMBL" id="UINC01044364">
    <property type="protein sequence ID" value="SVB49724.1"/>
    <property type="molecule type" value="Genomic_DNA"/>
</dbReference>
<dbReference type="AlphaFoldDB" id="A0A382EI23"/>
<reference evidence="5" key="1">
    <citation type="submission" date="2018-05" db="EMBL/GenBank/DDBJ databases">
        <authorList>
            <person name="Lanie J.A."/>
            <person name="Ng W.-L."/>
            <person name="Kazmierczak K.M."/>
            <person name="Andrzejewski T.M."/>
            <person name="Davidsen T.M."/>
            <person name="Wayne K.J."/>
            <person name="Tettelin H."/>
            <person name="Glass J.I."/>
            <person name="Rusch D."/>
            <person name="Podicherti R."/>
            <person name="Tsui H.-C.T."/>
            <person name="Winkler M.E."/>
        </authorList>
    </citation>
    <scope>NUCLEOTIDE SEQUENCE</scope>
</reference>
<dbReference type="InterPro" id="IPR016030">
    <property type="entry name" value="CblAdoTrfase-like"/>
</dbReference>
<organism evidence="5">
    <name type="scientific">marine metagenome</name>
    <dbReference type="NCBI Taxonomy" id="408172"/>
    <lineage>
        <taxon>unclassified sequences</taxon>
        <taxon>metagenomes</taxon>
        <taxon>ecological metagenomes</taxon>
    </lineage>
</organism>
<name>A0A382EI23_9ZZZZ</name>
<keyword evidence="2" id="KW-0547">Nucleotide-binding</keyword>
<feature type="domain" description="Cobalamin adenosyltransferase-like" evidence="4">
    <location>
        <begin position="3"/>
        <end position="164"/>
    </location>
</feature>
<keyword evidence="3" id="KW-0067">ATP-binding</keyword>
<dbReference type="InterPro" id="IPR036451">
    <property type="entry name" value="CblAdoTrfase-like_sf"/>
</dbReference>
<evidence type="ECO:0000313" key="5">
    <source>
        <dbReference type="EMBL" id="SVB49724.1"/>
    </source>
</evidence>
<protein>
    <recommendedName>
        <fullName evidence="4">Cobalamin adenosyltransferase-like domain-containing protein</fullName>
    </recommendedName>
</protein>
<dbReference type="InterPro" id="IPR029499">
    <property type="entry name" value="PduO-typ"/>
</dbReference>
<sequence>MKVYTRRGDDGSTDLLYGGRVSKNDPRPEVYGDVDETQAFIGLARAVAGEELSTLLMKIERELWTLMAELACNPEKIDNLDENSRVTKEMVEGLEGIIDELSEKFEMPKEFVVPGEDEVSARLDVARTVCRRAERSAVGLALENSHVVPYLNRLSDLLWSAARWQEGESVTTKSVPASE</sequence>
<evidence type="ECO:0000259" key="4">
    <source>
        <dbReference type="Pfam" id="PF01923"/>
    </source>
</evidence>
<dbReference type="Pfam" id="PF01923">
    <property type="entry name" value="Cob_adeno_trans"/>
    <property type="match status" value="1"/>
</dbReference>
<evidence type="ECO:0000256" key="1">
    <source>
        <dbReference type="ARBA" id="ARBA00022679"/>
    </source>
</evidence>
<accession>A0A382EI23</accession>
<dbReference type="PANTHER" id="PTHR12213:SF0">
    <property type="entry name" value="CORRINOID ADENOSYLTRANSFERASE MMAB"/>
    <property type="match status" value="1"/>
</dbReference>
<dbReference type="SUPFAM" id="SSF89028">
    <property type="entry name" value="Cobalamin adenosyltransferase-like"/>
    <property type="match status" value="1"/>
</dbReference>
<dbReference type="GO" id="GO:0008817">
    <property type="term" value="F:corrinoid adenosyltransferase activity"/>
    <property type="evidence" value="ECO:0007669"/>
    <property type="project" value="TreeGrafter"/>
</dbReference>
<proteinExistence type="predicted"/>
<evidence type="ECO:0000256" key="3">
    <source>
        <dbReference type="ARBA" id="ARBA00022840"/>
    </source>
</evidence>